<dbReference type="Pfam" id="PF00173">
    <property type="entry name" value="Cyt-b5"/>
    <property type="match status" value="1"/>
</dbReference>
<proteinExistence type="predicted"/>
<dbReference type="InterPro" id="IPR052320">
    <property type="entry name" value="Cytochrome_b5_domain"/>
</dbReference>
<gene>
    <name evidence="11" type="ORF">CEUSTIGMA_g1195.t1</name>
</gene>
<dbReference type="GO" id="GO:0046872">
    <property type="term" value="F:metal ion binding"/>
    <property type="evidence" value="ECO:0007669"/>
    <property type="project" value="UniProtKB-KW"/>
</dbReference>
<comment type="subcellular location">
    <subcellularLocation>
        <location evidence="1">Cytoplasm</location>
        <location evidence="1">Cytoskeleton</location>
        <location evidence="1">Cilium axoneme</location>
    </subcellularLocation>
</comment>
<evidence type="ECO:0000313" key="11">
    <source>
        <dbReference type="EMBL" id="GAX73742.1"/>
    </source>
</evidence>
<keyword evidence="5" id="KW-0408">Iron</keyword>
<evidence type="ECO:0000256" key="4">
    <source>
        <dbReference type="ARBA" id="ARBA00022723"/>
    </source>
</evidence>
<keyword evidence="3" id="KW-0349">Heme</keyword>
<evidence type="ECO:0000256" key="7">
    <source>
        <dbReference type="ARBA" id="ARBA00023273"/>
    </source>
</evidence>
<dbReference type="STRING" id="1157962.A0A250WSV9"/>
<evidence type="ECO:0000256" key="1">
    <source>
        <dbReference type="ARBA" id="ARBA00004430"/>
    </source>
</evidence>
<dbReference type="OrthoDB" id="260091at2759"/>
<dbReference type="Gene3D" id="3.10.120.10">
    <property type="entry name" value="Cytochrome b5-like heme/steroid binding domain"/>
    <property type="match status" value="1"/>
</dbReference>
<dbReference type="PANTHER" id="PTHR21281">
    <property type="entry name" value="CYTOCHROME B5 DOMAIN-CONTAINING PROTEIN 1"/>
    <property type="match status" value="1"/>
</dbReference>
<evidence type="ECO:0000256" key="3">
    <source>
        <dbReference type="ARBA" id="ARBA00022617"/>
    </source>
</evidence>
<dbReference type="InterPro" id="IPR036400">
    <property type="entry name" value="Cyt_B5-like_heme/steroid_sf"/>
</dbReference>
<reference evidence="11 12" key="1">
    <citation type="submission" date="2017-08" db="EMBL/GenBank/DDBJ databases">
        <title>Acidophilic green algal genome provides insights into adaptation to an acidic environment.</title>
        <authorList>
            <person name="Hirooka S."/>
            <person name="Hirose Y."/>
            <person name="Kanesaki Y."/>
            <person name="Higuchi S."/>
            <person name="Fujiwara T."/>
            <person name="Onuma R."/>
            <person name="Era A."/>
            <person name="Ohbayashi R."/>
            <person name="Uzuka A."/>
            <person name="Nozaki H."/>
            <person name="Yoshikawa H."/>
            <person name="Miyagishima S.Y."/>
        </authorList>
    </citation>
    <scope>NUCLEOTIDE SEQUENCE [LARGE SCALE GENOMIC DNA]</scope>
    <source>
        <strain evidence="11 12">NIES-2499</strain>
    </source>
</reference>
<name>A0A250WSV9_9CHLO</name>
<evidence type="ECO:0000256" key="5">
    <source>
        <dbReference type="ARBA" id="ARBA00023004"/>
    </source>
</evidence>
<dbReference type="SMART" id="SM01117">
    <property type="entry name" value="Cyt-b5"/>
    <property type="match status" value="1"/>
</dbReference>
<keyword evidence="6" id="KW-0206">Cytoskeleton</keyword>
<dbReference type="GO" id="GO:0005930">
    <property type="term" value="C:axoneme"/>
    <property type="evidence" value="ECO:0007669"/>
    <property type="project" value="UniProtKB-SubCell"/>
</dbReference>
<evidence type="ECO:0000313" key="12">
    <source>
        <dbReference type="Proteomes" id="UP000232323"/>
    </source>
</evidence>
<keyword evidence="2" id="KW-0963">Cytoplasm</keyword>
<organism evidence="11 12">
    <name type="scientific">Chlamydomonas eustigma</name>
    <dbReference type="NCBI Taxonomy" id="1157962"/>
    <lineage>
        <taxon>Eukaryota</taxon>
        <taxon>Viridiplantae</taxon>
        <taxon>Chlorophyta</taxon>
        <taxon>core chlorophytes</taxon>
        <taxon>Chlorophyceae</taxon>
        <taxon>CS clade</taxon>
        <taxon>Chlamydomonadales</taxon>
        <taxon>Chlamydomonadaceae</taxon>
        <taxon>Chlamydomonas</taxon>
    </lineage>
</organism>
<evidence type="ECO:0000256" key="9">
    <source>
        <dbReference type="ARBA" id="ARBA00046139"/>
    </source>
</evidence>
<accession>A0A250WSV9</accession>
<sequence>MGPAKYIQRRFYTPYEVAQHNSPDDCWVSFLGSVYNLTSLIKNNPGILSAPLIKVAGQDISNWFDERTRDVKVHICPVTHLSRYYIPMGQFPHIPPVEPVGDWDTSYGIPWWKDKQYQVGNLSQRIRLVRIKNVLTGQEDTIEVPSEETIAEIRERYLELNWHAKSYTWKALVRSEASYLFVELDMNKTLAENEVQDEATEFEDHHISTDFYIPILHVYWNDDLTVA</sequence>
<keyword evidence="7" id="KW-0966">Cell projection</keyword>
<keyword evidence="4" id="KW-0479">Metal-binding</keyword>
<dbReference type="SUPFAM" id="SSF55856">
    <property type="entry name" value="Cytochrome b5-like heme/steroid binding domain"/>
    <property type="match status" value="1"/>
</dbReference>
<protein>
    <recommendedName>
        <fullName evidence="8">Cytochrome b5 domain-containing protein 1</fullName>
    </recommendedName>
</protein>
<comment type="function">
    <text evidence="9">Radial spoke stalk protein that binds heme under oxidizing conditions. Required for the coordinated beating of multiple cilia maybe by functioning in a redox signaling pathway.</text>
</comment>
<evidence type="ECO:0000256" key="6">
    <source>
        <dbReference type="ARBA" id="ARBA00023212"/>
    </source>
</evidence>
<dbReference type="InterPro" id="IPR001199">
    <property type="entry name" value="Cyt_B5-like_heme/steroid-bd"/>
</dbReference>
<evidence type="ECO:0000256" key="2">
    <source>
        <dbReference type="ARBA" id="ARBA00022490"/>
    </source>
</evidence>
<keyword evidence="12" id="KW-1185">Reference proteome</keyword>
<evidence type="ECO:0000256" key="8">
    <source>
        <dbReference type="ARBA" id="ARBA00040649"/>
    </source>
</evidence>
<comment type="caution">
    <text evidence="11">The sequence shown here is derived from an EMBL/GenBank/DDBJ whole genome shotgun (WGS) entry which is preliminary data.</text>
</comment>
<evidence type="ECO:0000259" key="10">
    <source>
        <dbReference type="PROSITE" id="PS50255"/>
    </source>
</evidence>
<dbReference type="PROSITE" id="PS50255">
    <property type="entry name" value="CYTOCHROME_B5_2"/>
    <property type="match status" value="1"/>
</dbReference>
<feature type="domain" description="Cytochrome b5 heme-binding" evidence="10">
    <location>
        <begin position="9"/>
        <end position="74"/>
    </location>
</feature>
<dbReference type="AlphaFoldDB" id="A0A250WSV9"/>
<dbReference type="PANTHER" id="PTHR21281:SF0">
    <property type="entry name" value="CYTOCHROME B5 DOMAIN-CONTAINING PROTEIN 1"/>
    <property type="match status" value="1"/>
</dbReference>
<dbReference type="EMBL" id="BEGY01000005">
    <property type="protein sequence ID" value="GAX73742.1"/>
    <property type="molecule type" value="Genomic_DNA"/>
</dbReference>
<dbReference type="Proteomes" id="UP000232323">
    <property type="component" value="Unassembled WGS sequence"/>
</dbReference>